<dbReference type="AlphaFoldDB" id="A0AAW0CN16"/>
<proteinExistence type="predicted"/>
<feature type="compositionally biased region" description="Basic and acidic residues" evidence="1">
    <location>
        <begin position="265"/>
        <end position="286"/>
    </location>
</feature>
<feature type="region of interest" description="Disordered" evidence="1">
    <location>
        <begin position="265"/>
        <end position="287"/>
    </location>
</feature>
<reference evidence="2 3" key="1">
    <citation type="journal article" date="2024" name="J Genomics">
        <title>Draft genome sequencing and assembly of Favolaschia claudopus CIRM-BRFM 2984 isolated from oak limbs.</title>
        <authorList>
            <person name="Navarro D."/>
            <person name="Drula E."/>
            <person name="Chaduli D."/>
            <person name="Cazenave R."/>
            <person name="Ahrendt S."/>
            <person name="Wang J."/>
            <person name="Lipzen A."/>
            <person name="Daum C."/>
            <person name="Barry K."/>
            <person name="Grigoriev I.V."/>
            <person name="Favel A."/>
            <person name="Rosso M.N."/>
            <person name="Martin F."/>
        </authorList>
    </citation>
    <scope>NUCLEOTIDE SEQUENCE [LARGE SCALE GENOMIC DNA]</scope>
    <source>
        <strain evidence="2 3">CIRM-BRFM 2984</strain>
    </source>
</reference>
<gene>
    <name evidence="2" type="ORF">R3P38DRAFT_3181630</name>
</gene>
<name>A0AAW0CN16_9AGAR</name>
<accession>A0AAW0CN16</accession>
<feature type="compositionally biased region" description="Polar residues" evidence="1">
    <location>
        <begin position="1"/>
        <end position="15"/>
    </location>
</feature>
<keyword evidence="3" id="KW-1185">Reference proteome</keyword>
<sequence>MAVTRRMQNIQTPHNIIQGGPHGAEPLVRCRLSPSSNSIPRRRHNDLISVTTASTGIFVHDVISSSDPFPSFASICTATSPTSQHASPPFPVPSEATLLSLVLTSPGCFSVIDAPGESKRVDIPCLDHRECRCMPEMAGKWGEYGIAAYLFGRYASAGQRSMEVVGPARLGRSSPRVPHRARSLAFEDAQQANLLSRSPRTCSTSFLAASPDPHDGDAEAPCRRGATIEAAAAVEEGAGVKLADSCFTGTLPLAIGFTGNGRLDVMPERRPAGSGGDAREGKGSRGDEEDVMALRLPIPLECAASSNAGATRLPLAHLAHIRVQAR</sequence>
<evidence type="ECO:0000313" key="3">
    <source>
        <dbReference type="Proteomes" id="UP001362999"/>
    </source>
</evidence>
<organism evidence="2 3">
    <name type="scientific">Favolaschia claudopus</name>
    <dbReference type="NCBI Taxonomy" id="2862362"/>
    <lineage>
        <taxon>Eukaryota</taxon>
        <taxon>Fungi</taxon>
        <taxon>Dikarya</taxon>
        <taxon>Basidiomycota</taxon>
        <taxon>Agaricomycotina</taxon>
        <taxon>Agaricomycetes</taxon>
        <taxon>Agaricomycetidae</taxon>
        <taxon>Agaricales</taxon>
        <taxon>Marasmiineae</taxon>
        <taxon>Mycenaceae</taxon>
        <taxon>Favolaschia</taxon>
    </lineage>
</organism>
<protein>
    <submittedName>
        <fullName evidence="2">Uncharacterized protein</fullName>
    </submittedName>
</protein>
<evidence type="ECO:0000313" key="2">
    <source>
        <dbReference type="EMBL" id="KAK7039801.1"/>
    </source>
</evidence>
<evidence type="ECO:0000256" key="1">
    <source>
        <dbReference type="SAM" id="MobiDB-lite"/>
    </source>
</evidence>
<feature type="region of interest" description="Disordered" evidence="1">
    <location>
        <begin position="1"/>
        <end position="23"/>
    </location>
</feature>
<dbReference type="EMBL" id="JAWWNJ010000016">
    <property type="protein sequence ID" value="KAK7039801.1"/>
    <property type="molecule type" value="Genomic_DNA"/>
</dbReference>
<dbReference type="Proteomes" id="UP001362999">
    <property type="component" value="Unassembled WGS sequence"/>
</dbReference>
<comment type="caution">
    <text evidence="2">The sequence shown here is derived from an EMBL/GenBank/DDBJ whole genome shotgun (WGS) entry which is preliminary data.</text>
</comment>